<dbReference type="SUPFAM" id="SSF48576">
    <property type="entry name" value="Terpenoid synthases"/>
    <property type="match status" value="1"/>
</dbReference>
<comment type="caution">
    <text evidence="1">The sequence shown here is derived from an EMBL/GenBank/DDBJ whole genome shotgun (WGS) entry which is preliminary data.</text>
</comment>
<proteinExistence type="predicted"/>
<keyword evidence="2" id="KW-1185">Reference proteome</keyword>
<reference evidence="1" key="1">
    <citation type="submission" date="2020-04" db="EMBL/GenBank/DDBJ databases">
        <authorList>
            <person name="Alioto T."/>
            <person name="Alioto T."/>
            <person name="Gomez Garrido J."/>
        </authorList>
    </citation>
    <scope>NUCLEOTIDE SEQUENCE</scope>
    <source>
        <strain evidence="1">A484AB</strain>
    </source>
</reference>
<feature type="non-terminal residue" evidence="1">
    <location>
        <position position="1"/>
    </location>
</feature>
<sequence>VRPSLDILKLTFPRTLSKSRRRARRGKSAVFYKFESRMASSKELRVPKEWNKYHPDIAKESIDPELFSEDELFSWLEELDLSHNKSEVAKYVQGVRPYHLMRHQVVLLPNNALCRQLFKLWTKAEVALFISDDVLETLSEVEMHQICNAIQLLDDQIREQFPRFPTIAEMKQSLLQQKVDEKFIPHVIYFVDFANNVAKSIIDQGNFSKEDVNDYWRRLVVMITLYYQGVEVEVKHNVGPYSEDVWTRLLSAAVMVWLHAQEIVAGSVIKNTEQVSLLNELYFLASVYSMVSNDIYSYRREMRLDVSVCNMVQTIAGSKETSAETDAVIKCVEILNAVVKTMYQKIEKAKQKNPANQDLWKLLDNIGMATVGWYYFHHYSPRYDDSLWRLSIVEVENDELQEWRKGNDEEQLQEVLPLLLKCSPKAKKISDTVISGVVNMHANLLLE</sequence>
<evidence type="ECO:0000313" key="2">
    <source>
        <dbReference type="Proteomes" id="UP001152795"/>
    </source>
</evidence>
<dbReference type="Pfam" id="PF19086">
    <property type="entry name" value="Terpene_syn_C_2"/>
    <property type="match status" value="1"/>
</dbReference>
<protein>
    <submittedName>
        <fullName evidence="1">Uncharacterized protein</fullName>
    </submittedName>
</protein>
<name>A0A6S7GFJ4_PARCT</name>
<organism evidence="1 2">
    <name type="scientific">Paramuricea clavata</name>
    <name type="common">Red gorgonian</name>
    <name type="synonym">Violescent sea-whip</name>
    <dbReference type="NCBI Taxonomy" id="317549"/>
    <lineage>
        <taxon>Eukaryota</taxon>
        <taxon>Metazoa</taxon>
        <taxon>Cnidaria</taxon>
        <taxon>Anthozoa</taxon>
        <taxon>Octocorallia</taxon>
        <taxon>Malacalcyonacea</taxon>
        <taxon>Plexauridae</taxon>
        <taxon>Paramuricea</taxon>
    </lineage>
</organism>
<gene>
    <name evidence="1" type="ORF">PACLA_8A085518</name>
</gene>
<dbReference type="InterPro" id="IPR008949">
    <property type="entry name" value="Isoprenoid_synthase_dom_sf"/>
</dbReference>
<dbReference type="EMBL" id="CACRXK020001662">
    <property type="protein sequence ID" value="CAB3990455.1"/>
    <property type="molecule type" value="Genomic_DNA"/>
</dbReference>
<dbReference type="AlphaFoldDB" id="A0A6S7GFJ4"/>
<accession>A0A6S7GFJ4</accession>
<dbReference type="Gene3D" id="1.10.600.10">
    <property type="entry name" value="Farnesyl Diphosphate Synthase"/>
    <property type="match status" value="1"/>
</dbReference>
<dbReference type="Proteomes" id="UP001152795">
    <property type="component" value="Unassembled WGS sequence"/>
</dbReference>
<evidence type="ECO:0000313" key="1">
    <source>
        <dbReference type="EMBL" id="CAB3990455.1"/>
    </source>
</evidence>